<dbReference type="Proteomes" id="UP000011715">
    <property type="component" value="Unassembled WGS sequence"/>
</dbReference>
<gene>
    <name evidence="1" type="ORF">MAPG_05075</name>
</gene>
<reference evidence="3" key="1">
    <citation type="submission" date="2010-05" db="EMBL/GenBank/DDBJ databases">
        <title>The genome sequence of Magnaporthe poae strain ATCC 64411.</title>
        <authorList>
            <person name="Ma L.-J."/>
            <person name="Dead R."/>
            <person name="Young S."/>
            <person name="Zeng Q."/>
            <person name="Koehrsen M."/>
            <person name="Alvarado L."/>
            <person name="Berlin A."/>
            <person name="Chapman S.B."/>
            <person name="Chen Z."/>
            <person name="Freedman E."/>
            <person name="Gellesch M."/>
            <person name="Goldberg J."/>
            <person name="Griggs A."/>
            <person name="Gujja S."/>
            <person name="Heilman E.R."/>
            <person name="Heiman D."/>
            <person name="Hepburn T."/>
            <person name="Howarth C."/>
            <person name="Jen D."/>
            <person name="Larson L."/>
            <person name="Mehta T."/>
            <person name="Neiman D."/>
            <person name="Pearson M."/>
            <person name="Roberts A."/>
            <person name="Saif S."/>
            <person name="Shea T."/>
            <person name="Shenoy N."/>
            <person name="Sisk P."/>
            <person name="Stolte C."/>
            <person name="Sykes S."/>
            <person name="Walk T."/>
            <person name="White J."/>
            <person name="Yandava C."/>
            <person name="Haas B."/>
            <person name="Nusbaum C."/>
            <person name="Birren B."/>
        </authorList>
    </citation>
    <scope>NUCLEOTIDE SEQUENCE [LARGE SCALE GENOMIC DNA]</scope>
    <source>
        <strain evidence="3">ATCC 64411 / 73-15</strain>
    </source>
</reference>
<sequence>MAQPPFIENWLDGLRTAEEGDALQQGIKELKVVAIPSGPRDHFHICQGSLVFSAAPGTPFTPLVKYHDPPKEADSETNYALINAWMNGCAAHHMACAKLDNTPGSQLPSRLIQVSGSGEDSRLRLVEPLEESAKHLDSTPIRYVALSYC</sequence>
<dbReference type="OrthoDB" id="5125733at2759"/>
<accession>A0A0C4DYF4</accession>
<dbReference type="EMBL" id="GL876969">
    <property type="protein sequence ID" value="KLU86056.1"/>
    <property type="molecule type" value="Genomic_DNA"/>
</dbReference>
<evidence type="ECO:0000313" key="1">
    <source>
        <dbReference type="EMBL" id="KLU86056.1"/>
    </source>
</evidence>
<dbReference type="EMBL" id="ADBL01001197">
    <property type="status" value="NOT_ANNOTATED_CDS"/>
    <property type="molecule type" value="Genomic_DNA"/>
</dbReference>
<evidence type="ECO:0000313" key="3">
    <source>
        <dbReference type="Proteomes" id="UP000011715"/>
    </source>
</evidence>
<dbReference type="EnsemblFungi" id="MAPG_05075T0">
    <property type="protein sequence ID" value="MAPG_05075T0"/>
    <property type="gene ID" value="MAPG_05075"/>
</dbReference>
<name>A0A0C4DYF4_MAGP6</name>
<organism evidence="2 3">
    <name type="scientific">Magnaporthiopsis poae (strain ATCC 64411 / 73-15)</name>
    <name type="common">Kentucky bluegrass fungus</name>
    <name type="synonym">Magnaporthe poae</name>
    <dbReference type="NCBI Taxonomy" id="644358"/>
    <lineage>
        <taxon>Eukaryota</taxon>
        <taxon>Fungi</taxon>
        <taxon>Dikarya</taxon>
        <taxon>Ascomycota</taxon>
        <taxon>Pezizomycotina</taxon>
        <taxon>Sordariomycetes</taxon>
        <taxon>Sordariomycetidae</taxon>
        <taxon>Magnaporthales</taxon>
        <taxon>Magnaporthaceae</taxon>
        <taxon>Magnaporthiopsis</taxon>
    </lineage>
</organism>
<reference evidence="1" key="3">
    <citation type="submission" date="2011-03" db="EMBL/GenBank/DDBJ databases">
        <title>Annotation of Magnaporthe poae ATCC 64411.</title>
        <authorList>
            <person name="Ma L.-J."/>
            <person name="Dead R."/>
            <person name="Young S.K."/>
            <person name="Zeng Q."/>
            <person name="Gargeya S."/>
            <person name="Fitzgerald M."/>
            <person name="Haas B."/>
            <person name="Abouelleil A."/>
            <person name="Alvarado L."/>
            <person name="Arachchi H.M."/>
            <person name="Berlin A."/>
            <person name="Brown A."/>
            <person name="Chapman S.B."/>
            <person name="Chen Z."/>
            <person name="Dunbar C."/>
            <person name="Freedman E."/>
            <person name="Gearin G."/>
            <person name="Gellesch M."/>
            <person name="Goldberg J."/>
            <person name="Griggs A."/>
            <person name="Gujja S."/>
            <person name="Heiman D."/>
            <person name="Howarth C."/>
            <person name="Larson L."/>
            <person name="Lui A."/>
            <person name="MacDonald P.J.P."/>
            <person name="Mehta T."/>
            <person name="Montmayeur A."/>
            <person name="Murphy C."/>
            <person name="Neiman D."/>
            <person name="Pearson M."/>
            <person name="Priest M."/>
            <person name="Roberts A."/>
            <person name="Saif S."/>
            <person name="Shea T."/>
            <person name="Shenoy N."/>
            <person name="Sisk P."/>
            <person name="Stolte C."/>
            <person name="Sykes S."/>
            <person name="Yandava C."/>
            <person name="Wortman J."/>
            <person name="Nusbaum C."/>
            <person name="Birren B."/>
        </authorList>
    </citation>
    <scope>NUCLEOTIDE SEQUENCE</scope>
    <source>
        <strain evidence="1">ATCC 64411</strain>
    </source>
</reference>
<keyword evidence="3" id="KW-1185">Reference proteome</keyword>
<protein>
    <submittedName>
        <fullName evidence="1 2">Uncharacterized protein</fullName>
    </submittedName>
</protein>
<dbReference type="VEuPathDB" id="FungiDB:MAPG_05075"/>
<dbReference type="AlphaFoldDB" id="A0A0C4DYF4"/>
<reference evidence="2" key="4">
    <citation type="journal article" date="2015" name="G3 (Bethesda)">
        <title>Genome sequences of three phytopathogenic species of the Magnaporthaceae family of fungi.</title>
        <authorList>
            <person name="Okagaki L.H."/>
            <person name="Nunes C.C."/>
            <person name="Sailsbery J."/>
            <person name="Clay B."/>
            <person name="Brown D."/>
            <person name="John T."/>
            <person name="Oh Y."/>
            <person name="Young N."/>
            <person name="Fitzgerald M."/>
            <person name="Haas B.J."/>
            <person name="Zeng Q."/>
            <person name="Young S."/>
            <person name="Adiconis X."/>
            <person name="Fan L."/>
            <person name="Levin J.Z."/>
            <person name="Mitchell T.K."/>
            <person name="Okubara P.A."/>
            <person name="Farman M.L."/>
            <person name="Kohn L.M."/>
            <person name="Birren B."/>
            <person name="Ma L.-J."/>
            <person name="Dean R.A."/>
        </authorList>
    </citation>
    <scope>NUCLEOTIDE SEQUENCE</scope>
    <source>
        <strain evidence="2">ATCC 64411 / 73-15</strain>
    </source>
</reference>
<evidence type="ECO:0000313" key="2">
    <source>
        <dbReference type="EnsemblFungi" id="MAPG_05075T0"/>
    </source>
</evidence>
<reference evidence="1" key="2">
    <citation type="submission" date="2010-05" db="EMBL/GenBank/DDBJ databases">
        <title>The Genome Sequence of Magnaporthe poae strain ATCC 64411.</title>
        <authorList>
            <consortium name="The Broad Institute Genome Sequencing Platform"/>
            <consortium name="Broad Institute Genome Sequencing Center for Infectious Disease"/>
            <person name="Ma L.-J."/>
            <person name="Dead R."/>
            <person name="Young S."/>
            <person name="Zeng Q."/>
            <person name="Koehrsen M."/>
            <person name="Alvarado L."/>
            <person name="Berlin A."/>
            <person name="Chapman S.B."/>
            <person name="Chen Z."/>
            <person name="Freedman E."/>
            <person name="Gellesch M."/>
            <person name="Goldberg J."/>
            <person name="Griggs A."/>
            <person name="Gujja S."/>
            <person name="Heilman E.R."/>
            <person name="Heiman D."/>
            <person name="Hepburn T."/>
            <person name="Howarth C."/>
            <person name="Jen D."/>
            <person name="Larson L."/>
            <person name="Mehta T."/>
            <person name="Neiman D."/>
            <person name="Pearson M."/>
            <person name="Roberts A."/>
            <person name="Saif S."/>
            <person name="Shea T."/>
            <person name="Shenoy N."/>
            <person name="Sisk P."/>
            <person name="Stolte C."/>
            <person name="Sykes S."/>
            <person name="Walk T."/>
            <person name="White J."/>
            <person name="Yandava C."/>
            <person name="Haas B."/>
            <person name="Nusbaum C."/>
            <person name="Birren B."/>
        </authorList>
    </citation>
    <scope>NUCLEOTIDE SEQUENCE</scope>
    <source>
        <strain evidence="1">ATCC 64411</strain>
    </source>
</reference>
<reference evidence="2" key="5">
    <citation type="submission" date="2015-06" db="UniProtKB">
        <authorList>
            <consortium name="EnsemblFungi"/>
        </authorList>
    </citation>
    <scope>IDENTIFICATION</scope>
    <source>
        <strain evidence="2">ATCC 64411</strain>
    </source>
</reference>
<proteinExistence type="predicted"/>